<dbReference type="Gene3D" id="3.40.630.30">
    <property type="match status" value="1"/>
</dbReference>
<evidence type="ECO:0000256" key="2">
    <source>
        <dbReference type="ARBA" id="ARBA00023315"/>
    </source>
</evidence>
<comment type="caution">
    <text evidence="4">The sequence shown here is derived from an EMBL/GenBank/DDBJ whole genome shotgun (WGS) entry which is preliminary data.</text>
</comment>
<dbReference type="InterPro" id="IPR000182">
    <property type="entry name" value="GNAT_dom"/>
</dbReference>
<keyword evidence="2" id="KW-0012">Acyltransferase</keyword>
<keyword evidence="4" id="KW-0689">Ribosomal protein</keyword>
<dbReference type="SUPFAM" id="SSF55729">
    <property type="entry name" value="Acyl-CoA N-acyltransferases (Nat)"/>
    <property type="match status" value="1"/>
</dbReference>
<keyword evidence="4" id="KW-0687">Ribonucleoprotein</keyword>
<evidence type="ECO:0000313" key="5">
    <source>
        <dbReference type="Proteomes" id="UP000316096"/>
    </source>
</evidence>
<dbReference type="Pfam" id="PF00583">
    <property type="entry name" value="Acetyltransf_1"/>
    <property type="match status" value="1"/>
</dbReference>
<dbReference type="AlphaFoldDB" id="A0A543CKN2"/>
<dbReference type="PANTHER" id="PTHR43877">
    <property type="entry name" value="AMINOALKYLPHOSPHONATE N-ACETYLTRANSFERASE-RELATED-RELATED"/>
    <property type="match status" value="1"/>
</dbReference>
<proteinExistence type="predicted"/>
<dbReference type="InterPro" id="IPR050832">
    <property type="entry name" value="Bact_Acetyltransf"/>
</dbReference>
<dbReference type="InterPro" id="IPR016181">
    <property type="entry name" value="Acyl_CoA_acyltransferase"/>
</dbReference>
<keyword evidence="1" id="KW-0808">Transferase</keyword>
<accession>A0A543CKN2</accession>
<dbReference type="OrthoDB" id="5243635at2"/>
<sequence>MSPASTRVAGAEDHDAAVSVWRAANIARGRPPGPERVDRVRVKLAEPGALVIVAVVEGRVRGMLLAEPGLSPGGSPIPGLCHLSMLFVDPPLQGGGLGRLLLDRLRTHADGLGCSRLQVWTGVDNDRARRLYRRAGFVPTGRVASLGAGRLIEHLVWAPRPGAG</sequence>
<evidence type="ECO:0000256" key="1">
    <source>
        <dbReference type="ARBA" id="ARBA00022679"/>
    </source>
</evidence>
<dbReference type="RefSeq" id="WP_141956361.1">
    <property type="nucleotide sequence ID" value="NZ_VFOZ01000001.1"/>
</dbReference>
<dbReference type="GO" id="GO:0005840">
    <property type="term" value="C:ribosome"/>
    <property type="evidence" value="ECO:0007669"/>
    <property type="project" value="UniProtKB-KW"/>
</dbReference>
<gene>
    <name evidence="4" type="ORF">FB559_3252</name>
</gene>
<protein>
    <submittedName>
        <fullName evidence="4">Ribosomal protein S18 acetylase RimI-like enzyme</fullName>
    </submittedName>
</protein>
<dbReference type="PROSITE" id="PS51186">
    <property type="entry name" value="GNAT"/>
    <property type="match status" value="1"/>
</dbReference>
<reference evidence="4 5" key="1">
    <citation type="submission" date="2019-06" db="EMBL/GenBank/DDBJ databases">
        <title>Sequencing the genomes of 1000 actinobacteria strains.</title>
        <authorList>
            <person name="Klenk H.-P."/>
        </authorList>
    </citation>
    <scope>NUCLEOTIDE SEQUENCE [LARGE SCALE GENOMIC DNA]</scope>
    <source>
        <strain evidence="4 5">DSM 102200</strain>
    </source>
</reference>
<name>A0A543CKN2_9ACTN</name>
<keyword evidence="5" id="KW-1185">Reference proteome</keyword>
<dbReference type="GO" id="GO:0016747">
    <property type="term" value="F:acyltransferase activity, transferring groups other than amino-acyl groups"/>
    <property type="evidence" value="ECO:0007669"/>
    <property type="project" value="InterPro"/>
</dbReference>
<feature type="domain" description="N-acetyltransferase" evidence="3">
    <location>
        <begin position="4"/>
        <end position="162"/>
    </location>
</feature>
<dbReference type="EMBL" id="VFOZ01000001">
    <property type="protein sequence ID" value="TQL97653.1"/>
    <property type="molecule type" value="Genomic_DNA"/>
</dbReference>
<evidence type="ECO:0000259" key="3">
    <source>
        <dbReference type="PROSITE" id="PS51186"/>
    </source>
</evidence>
<organism evidence="4 5">
    <name type="scientific">Actinoallomurus bryophytorum</name>
    <dbReference type="NCBI Taxonomy" id="1490222"/>
    <lineage>
        <taxon>Bacteria</taxon>
        <taxon>Bacillati</taxon>
        <taxon>Actinomycetota</taxon>
        <taxon>Actinomycetes</taxon>
        <taxon>Streptosporangiales</taxon>
        <taxon>Thermomonosporaceae</taxon>
        <taxon>Actinoallomurus</taxon>
    </lineage>
</organism>
<dbReference type="Proteomes" id="UP000316096">
    <property type="component" value="Unassembled WGS sequence"/>
</dbReference>
<evidence type="ECO:0000313" key="4">
    <source>
        <dbReference type="EMBL" id="TQL97653.1"/>
    </source>
</evidence>